<accession>A0A1V9XUI2</accession>
<dbReference type="GO" id="GO:0003735">
    <property type="term" value="F:structural constituent of ribosome"/>
    <property type="evidence" value="ECO:0007669"/>
    <property type="project" value="InterPro"/>
</dbReference>
<dbReference type="SUPFAM" id="SSF110324">
    <property type="entry name" value="Ribosomal L27 protein-like"/>
    <property type="match status" value="1"/>
</dbReference>
<comment type="caution">
    <text evidence="4">The sequence shown here is derived from an EMBL/GenBank/DDBJ whole genome shotgun (WGS) entry which is preliminary data.</text>
</comment>
<dbReference type="Proteomes" id="UP000192247">
    <property type="component" value="Unassembled WGS sequence"/>
</dbReference>
<dbReference type="InParanoid" id="A0A1V9XUI2"/>
<dbReference type="FunCoup" id="A0A1V9XUI2">
    <property type="interactions" value="624"/>
</dbReference>
<dbReference type="OrthoDB" id="1867012at2759"/>
<dbReference type="InterPro" id="IPR001684">
    <property type="entry name" value="Ribosomal_bL27"/>
</dbReference>
<comment type="similarity">
    <text evidence="1">Belongs to the bacterial ribosomal protein bL27 family.</text>
</comment>
<evidence type="ECO:0000256" key="1">
    <source>
        <dbReference type="ARBA" id="ARBA00010797"/>
    </source>
</evidence>
<proteinExistence type="inferred from homology"/>
<dbReference type="Pfam" id="PF01016">
    <property type="entry name" value="Ribosomal_L27"/>
    <property type="match status" value="1"/>
</dbReference>
<keyword evidence="2" id="KW-0689">Ribosomal protein</keyword>
<evidence type="ECO:0000313" key="5">
    <source>
        <dbReference type="Proteomes" id="UP000192247"/>
    </source>
</evidence>
<dbReference type="PRINTS" id="PR00063">
    <property type="entry name" value="RIBOSOMALL27"/>
</dbReference>
<keyword evidence="5" id="KW-1185">Reference proteome</keyword>
<evidence type="ECO:0008006" key="6">
    <source>
        <dbReference type="Google" id="ProtNLM"/>
    </source>
</evidence>
<name>A0A1V9XUI2_9ACAR</name>
<sequence length="143" mass="16275">MSAVGLLIKALPWIGRPSGCMTNSIRRASKGNRACRQDGQQKGQGYGWKLRSGQIASAGQLLYKQRIPRFHPGLNVVVRGEKMSLYAAVRGKVLVTREKVQLNYDNKQVAKHYEKRDMTSLYKKYYHVIPLPQKNEFELVAQI</sequence>
<dbReference type="PANTHER" id="PTHR15893:SF0">
    <property type="entry name" value="LARGE RIBOSOMAL SUBUNIT PROTEIN BL27M"/>
    <property type="match status" value="1"/>
</dbReference>
<gene>
    <name evidence="4" type="ORF">BIW11_07292</name>
</gene>
<dbReference type="GO" id="GO:0006412">
    <property type="term" value="P:translation"/>
    <property type="evidence" value="ECO:0007669"/>
    <property type="project" value="InterPro"/>
</dbReference>
<dbReference type="STRING" id="418985.A0A1V9XUI2"/>
<organism evidence="4 5">
    <name type="scientific">Tropilaelaps mercedesae</name>
    <dbReference type="NCBI Taxonomy" id="418985"/>
    <lineage>
        <taxon>Eukaryota</taxon>
        <taxon>Metazoa</taxon>
        <taxon>Ecdysozoa</taxon>
        <taxon>Arthropoda</taxon>
        <taxon>Chelicerata</taxon>
        <taxon>Arachnida</taxon>
        <taxon>Acari</taxon>
        <taxon>Parasitiformes</taxon>
        <taxon>Mesostigmata</taxon>
        <taxon>Gamasina</taxon>
        <taxon>Dermanyssoidea</taxon>
        <taxon>Laelapidae</taxon>
        <taxon>Tropilaelaps</taxon>
    </lineage>
</organism>
<evidence type="ECO:0000256" key="2">
    <source>
        <dbReference type="ARBA" id="ARBA00022980"/>
    </source>
</evidence>
<evidence type="ECO:0000256" key="3">
    <source>
        <dbReference type="ARBA" id="ARBA00023274"/>
    </source>
</evidence>
<dbReference type="PANTHER" id="PTHR15893">
    <property type="entry name" value="RIBOSOMAL PROTEIN L27"/>
    <property type="match status" value="1"/>
</dbReference>
<evidence type="ECO:0000313" key="4">
    <source>
        <dbReference type="EMBL" id="OQR77157.1"/>
    </source>
</evidence>
<dbReference type="AlphaFoldDB" id="A0A1V9XUI2"/>
<dbReference type="EMBL" id="MNPL01003891">
    <property type="protein sequence ID" value="OQR77157.1"/>
    <property type="molecule type" value="Genomic_DNA"/>
</dbReference>
<keyword evidence="3" id="KW-0687">Ribonucleoprotein</keyword>
<protein>
    <recommendedName>
        <fullName evidence="6">39S ribosomal protein L27</fullName>
    </recommendedName>
</protein>
<dbReference type="GO" id="GO:0005762">
    <property type="term" value="C:mitochondrial large ribosomal subunit"/>
    <property type="evidence" value="ECO:0007669"/>
    <property type="project" value="TreeGrafter"/>
</dbReference>
<reference evidence="4 5" key="1">
    <citation type="journal article" date="2017" name="Gigascience">
        <title>Draft genome of the honey bee ectoparasitic mite, Tropilaelaps mercedesae, is shaped by the parasitic life history.</title>
        <authorList>
            <person name="Dong X."/>
            <person name="Armstrong S.D."/>
            <person name="Xia D."/>
            <person name="Makepeace B.L."/>
            <person name="Darby A.C."/>
            <person name="Kadowaki T."/>
        </authorList>
    </citation>
    <scope>NUCLEOTIDE SEQUENCE [LARGE SCALE GENOMIC DNA]</scope>
    <source>
        <strain evidence="4">Wuxi-XJTLU</strain>
    </source>
</reference>
<dbReference type="Gene3D" id="2.40.50.100">
    <property type="match status" value="1"/>
</dbReference>